<dbReference type="PANTHER" id="PTHR38471:SF2">
    <property type="entry name" value="FOUR HELIX BUNDLE PROTEIN"/>
    <property type="match status" value="1"/>
</dbReference>
<sequence length="125" mass="14557">MAGSFRDLTVFKKAFSLAMEVFEITKTFPSEEKYALTDQLRRSSRSVCRAIGEGYRKRQYPKHFSSKMSDADMENSETQISLDFAQACDYLTIEKYNELISKSEEVGRMINHMVEHPEKSKPRNR</sequence>
<dbReference type="CDD" id="cd16377">
    <property type="entry name" value="23S_rRNA_IVP_like"/>
    <property type="match status" value="1"/>
</dbReference>
<dbReference type="SUPFAM" id="SSF158446">
    <property type="entry name" value="IVS-encoded protein-like"/>
    <property type="match status" value="1"/>
</dbReference>
<keyword evidence="1" id="KW-0689">Ribosomal protein</keyword>
<name>G0J0D9_CYCMS</name>
<dbReference type="PANTHER" id="PTHR38471">
    <property type="entry name" value="FOUR HELIX BUNDLE PROTEIN"/>
    <property type="match status" value="1"/>
</dbReference>
<dbReference type="Proteomes" id="UP000001635">
    <property type="component" value="Chromosome"/>
</dbReference>
<dbReference type="EMBL" id="CP002955">
    <property type="protein sequence ID" value="AEL28212.1"/>
    <property type="molecule type" value="Genomic_DNA"/>
</dbReference>
<dbReference type="AlphaFoldDB" id="G0J0D9"/>
<dbReference type="Pfam" id="PF05635">
    <property type="entry name" value="23S_rRNA_IVP"/>
    <property type="match status" value="1"/>
</dbReference>
<dbReference type="NCBIfam" id="TIGR02436">
    <property type="entry name" value="four helix bundle protein"/>
    <property type="match status" value="1"/>
</dbReference>
<proteinExistence type="predicted"/>
<organism evidence="1 2">
    <name type="scientific">Cyclobacterium marinum (strain ATCC 25205 / DSM 745 / LMG 13164 / NCIMB 1802)</name>
    <name type="common">Flectobacillus marinus</name>
    <dbReference type="NCBI Taxonomy" id="880070"/>
    <lineage>
        <taxon>Bacteria</taxon>
        <taxon>Pseudomonadati</taxon>
        <taxon>Bacteroidota</taxon>
        <taxon>Cytophagia</taxon>
        <taxon>Cytophagales</taxon>
        <taxon>Cyclobacteriaceae</taxon>
        <taxon>Cyclobacterium</taxon>
    </lineage>
</organism>
<dbReference type="InterPro" id="IPR012657">
    <property type="entry name" value="23S_rRNA-intervening_sequence"/>
</dbReference>
<dbReference type="eggNOG" id="ENOG50315HT">
    <property type="taxonomic scope" value="Bacteria"/>
</dbReference>
<dbReference type="InterPro" id="IPR036583">
    <property type="entry name" value="23S_rRNA_IVS_sf"/>
</dbReference>
<dbReference type="STRING" id="880070.Cycma_4517"/>
<dbReference type="KEGG" id="cmr:Cycma_4517"/>
<gene>
    <name evidence="1" type="ordered locus">Cycma_4517</name>
</gene>
<dbReference type="RefSeq" id="WP_014022496.1">
    <property type="nucleotide sequence ID" value="NC_015914.1"/>
</dbReference>
<keyword evidence="1" id="KW-0687">Ribonucleoprotein</keyword>
<keyword evidence="2" id="KW-1185">Reference proteome</keyword>
<dbReference type="GO" id="GO:0005840">
    <property type="term" value="C:ribosome"/>
    <property type="evidence" value="ECO:0007669"/>
    <property type="project" value="UniProtKB-KW"/>
</dbReference>
<reference evidence="2" key="1">
    <citation type="submission" date="2011-07" db="EMBL/GenBank/DDBJ databases">
        <title>The complete genome of Cyclobacterium marinum DSM 745.</title>
        <authorList>
            <person name="Lucas S."/>
            <person name="Han J."/>
            <person name="Lapidus A."/>
            <person name="Bruce D."/>
            <person name="Goodwin L."/>
            <person name="Pitluck S."/>
            <person name="Peters L."/>
            <person name="Kyrpides N."/>
            <person name="Mavromatis K."/>
            <person name="Ivanova N."/>
            <person name="Ovchinnikova G."/>
            <person name="Chertkov O."/>
            <person name="Detter J.C."/>
            <person name="Tapia R."/>
            <person name="Han C."/>
            <person name="Land M."/>
            <person name="Hauser L."/>
            <person name="Markowitz V."/>
            <person name="Cheng J.-F."/>
            <person name="Hugenholtz P."/>
            <person name="Woyke T."/>
            <person name="Wu D."/>
            <person name="Tindall B."/>
            <person name="Schuetze A."/>
            <person name="Brambilla E."/>
            <person name="Klenk H.-P."/>
            <person name="Eisen J.A."/>
        </authorList>
    </citation>
    <scope>NUCLEOTIDE SEQUENCE [LARGE SCALE GENOMIC DNA]</scope>
    <source>
        <strain evidence="2">ATCC 25205 / DSM 745 / LMG 13164 / NCIMB 1802</strain>
    </source>
</reference>
<dbReference type="Gene3D" id="1.20.1440.60">
    <property type="entry name" value="23S rRNA-intervening sequence"/>
    <property type="match status" value="1"/>
</dbReference>
<evidence type="ECO:0000313" key="2">
    <source>
        <dbReference type="Proteomes" id="UP000001635"/>
    </source>
</evidence>
<evidence type="ECO:0000313" key="1">
    <source>
        <dbReference type="EMBL" id="AEL28212.1"/>
    </source>
</evidence>
<protein>
    <submittedName>
        <fullName evidence="1">S23 ribosomal protein</fullName>
    </submittedName>
</protein>
<dbReference type="HOGENOM" id="CLU_129874_0_7_10"/>
<dbReference type="OrthoDB" id="9811959at2"/>
<accession>G0J0D9</accession>